<dbReference type="Proteomes" id="UP000410492">
    <property type="component" value="Unassembled WGS sequence"/>
</dbReference>
<feature type="non-terminal residue" evidence="1">
    <location>
        <position position="1"/>
    </location>
</feature>
<organism evidence="1 2">
    <name type="scientific">Callosobruchus maculatus</name>
    <name type="common">Southern cowpea weevil</name>
    <name type="synonym">Pulse bruchid</name>
    <dbReference type="NCBI Taxonomy" id="64391"/>
    <lineage>
        <taxon>Eukaryota</taxon>
        <taxon>Metazoa</taxon>
        <taxon>Ecdysozoa</taxon>
        <taxon>Arthropoda</taxon>
        <taxon>Hexapoda</taxon>
        <taxon>Insecta</taxon>
        <taxon>Pterygota</taxon>
        <taxon>Neoptera</taxon>
        <taxon>Endopterygota</taxon>
        <taxon>Coleoptera</taxon>
        <taxon>Polyphaga</taxon>
        <taxon>Cucujiformia</taxon>
        <taxon>Chrysomeloidea</taxon>
        <taxon>Chrysomelidae</taxon>
        <taxon>Bruchinae</taxon>
        <taxon>Bruchini</taxon>
        <taxon>Callosobruchus</taxon>
    </lineage>
</organism>
<sequence>AVKTTLKECRPITEQEWQIDQKESAASVVEQLALLCKKELDKKNETFKVIEEFKERFKIDGYIFEWTVMNVLGSLQMWRLISEFFIK</sequence>
<keyword evidence="2" id="KW-1185">Reference proteome</keyword>
<protein>
    <submittedName>
        <fullName evidence="1">Uncharacterized protein</fullName>
    </submittedName>
</protein>
<reference evidence="1 2" key="1">
    <citation type="submission" date="2019-01" db="EMBL/GenBank/DDBJ databases">
        <authorList>
            <person name="Sayadi A."/>
        </authorList>
    </citation>
    <scope>NUCLEOTIDE SEQUENCE [LARGE SCALE GENOMIC DNA]</scope>
</reference>
<evidence type="ECO:0000313" key="1">
    <source>
        <dbReference type="EMBL" id="VEN59700.1"/>
    </source>
</evidence>
<dbReference type="EMBL" id="CAACVG010012136">
    <property type="protein sequence ID" value="VEN59700.1"/>
    <property type="molecule type" value="Genomic_DNA"/>
</dbReference>
<name>A0A653DHM9_CALMS</name>
<gene>
    <name evidence="1" type="ORF">CALMAC_LOCUS17628</name>
</gene>
<accession>A0A653DHM9</accession>
<dbReference type="AlphaFoldDB" id="A0A653DHM9"/>
<feature type="non-terminal residue" evidence="1">
    <location>
        <position position="87"/>
    </location>
</feature>
<dbReference type="OrthoDB" id="9977282at2759"/>
<evidence type="ECO:0000313" key="2">
    <source>
        <dbReference type="Proteomes" id="UP000410492"/>
    </source>
</evidence>
<proteinExistence type="predicted"/>